<proteinExistence type="predicted"/>
<feature type="domain" description="HTH luxR-type" evidence="6">
    <location>
        <begin position="156"/>
        <end position="221"/>
    </location>
</feature>
<gene>
    <name evidence="8" type="ORF">SAMN05216175_104124</name>
</gene>
<feature type="modified residue" description="4-aspartylphosphate" evidence="5">
    <location>
        <position position="59"/>
    </location>
</feature>
<evidence type="ECO:0000256" key="2">
    <source>
        <dbReference type="ARBA" id="ARBA00023015"/>
    </source>
</evidence>
<dbReference type="EMBL" id="FOOU01000004">
    <property type="protein sequence ID" value="SFG20797.1"/>
    <property type="molecule type" value="Genomic_DNA"/>
</dbReference>
<dbReference type="PANTHER" id="PTHR43214:SF41">
    <property type="entry name" value="NITRATE_NITRITE RESPONSE REGULATOR PROTEIN NARP"/>
    <property type="match status" value="1"/>
</dbReference>
<evidence type="ECO:0000256" key="4">
    <source>
        <dbReference type="ARBA" id="ARBA00023163"/>
    </source>
</evidence>
<evidence type="ECO:0000313" key="8">
    <source>
        <dbReference type="EMBL" id="SFG20797.1"/>
    </source>
</evidence>
<reference evidence="9" key="1">
    <citation type="submission" date="2016-10" db="EMBL/GenBank/DDBJ databases">
        <authorList>
            <person name="Varghese N."/>
            <person name="Submissions S."/>
        </authorList>
    </citation>
    <scope>NUCLEOTIDE SEQUENCE [LARGE SCALE GENOMIC DNA]</scope>
    <source>
        <strain evidence="9">CGMCC 1.10971</strain>
    </source>
</reference>
<keyword evidence="3" id="KW-0238">DNA-binding</keyword>
<dbReference type="InterPro" id="IPR001789">
    <property type="entry name" value="Sig_transdc_resp-reg_receiver"/>
</dbReference>
<feature type="domain" description="Response regulatory" evidence="7">
    <location>
        <begin position="8"/>
        <end position="124"/>
    </location>
</feature>
<dbReference type="InterPro" id="IPR011006">
    <property type="entry name" value="CheY-like_superfamily"/>
</dbReference>
<evidence type="ECO:0000256" key="3">
    <source>
        <dbReference type="ARBA" id="ARBA00023125"/>
    </source>
</evidence>
<evidence type="ECO:0000256" key="5">
    <source>
        <dbReference type="PROSITE-ProRule" id="PRU00169"/>
    </source>
</evidence>
<dbReference type="InterPro" id="IPR058245">
    <property type="entry name" value="NreC/VraR/RcsB-like_REC"/>
</dbReference>
<dbReference type="SMART" id="SM00421">
    <property type="entry name" value="HTH_LUXR"/>
    <property type="match status" value="1"/>
</dbReference>
<dbReference type="Gene3D" id="3.40.50.2300">
    <property type="match status" value="1"/>
</dbReference>
<dbReference type="SMART" id="SM00448">
    <property type="entry name" value="REC"/>
    <property type="match status" value="1"/>
</dbReference>
<evidence type="ECO:0000256" key="1">
    <source>
        <dbReference type="ARBA" id="ARBA00022553"/>
    </source>
</evidence>
<dbReference type="RefSeq" id="WP_090726402.1">
    <property type="nucleotide sequence ID" value="NZ_FOOU01000004.1"/>
</dbReference>
<dbReference type="Proteomes" id="UP000198623">
    <property type="component" value="Unassembled WGS sequence"/>
</dbReference>
<protein>
    <submittedName>
        <fullName evidence="8">Two-component system, NarL family, nitrate/nitrite response regulator NarL</fullName>
    </submittedName>
</protein>
<organism evidence="8 9">
    <name type="scientific">Neptunomonas qingdaonensis</name>
    <dbReference type="NCBI Taxonomy" id="1045558"/>
    <lineage>
        <taxon>Bacteria</taxon>
        <taxon>Pseudomonadati</taxon>
        <taxon>Pseudomonadota</taxon>
        <taxon>Gammaproteobacteria</taxon>
        <taxon>Oceanospirillales</taxon>
        <taxon>Oceanospirillaceae</taxon>
        <taxon>Neptunomonas</taxon>
    </lineage>
</organism>
<keyword evidence="9" id="KW-1185">Reference proteome</keyword>
<evidence type="ECO:0000259" key="6">
    <source>
        <dbReference type="PROSITE" id="PS50043"/>
    </source>
</evidence>
<dbReference type="GO" id="GO:0000160">
    <property type="term" value="P:phosphorelay signal transduction system"/>
    <property type="evidence" value="ECO:0007669"/>
    <property type="project" value="InterPro"/>
</dbReference>
<dbReference type="InterPro" id="IPR000792">
    <property type="entry name" value="Tscrpt_reg_LuxR_C"/>
</dbReference>
<dbReference type="PROSITE" id="PS00622">
    <property type="entry name" value="HTH_LUXR_1"/>
    <property type="match status" value="1"/>
</dbReference>
<dbReference type="InterPro" id="IPR016032">
    <property type="entry name" value="Sig_transdc_resp-reg_C-effctor"/>
</dbReference>
<dbReference type="PANTHER" id="PTHR43214">
    <property type="entry name" value="TWO-COMPONENT RESPONSE REGULATOR"/>
    <property type="match status" value="1"/>
</dbReference>
<dbReference type="PROSITE" id="PS50043">
    <property type="entry name" value="HTH_LUXR_2"/>
    <property type="match status" value="1"/>
</dbReference>
<dbReference type="Pfam" id="PF00072">
    <property type="entry name" value="Response_reg"/>
    <property type="match status" value="1"/>
</dbReference>
<accession>A0A1I2Q3G6</accession>
<dbReference type="CDD" id="cd17535">
    <property type="entry name" value="REC_NarL-like"/>
    <property type="match status" value="1"/>
</dbReference>
<dbReference type="CDD" id="cd06170">
    <property type="entry name" value="LuxR_C_like"/>
    <property type="match status" value="1"/>
</dbReference>
<dbReference type="AlphaFoldDB" id="A0A1I2Q3G6"/>
<keyword evidence="4" id="KW-0804">Transcription</keyword>
<dbReference type="PROSITE" id="PS50110">
    <property type="entry name" value="RESPONSE_REGULATORY"/>
    <property type="match status" value="1"/>
</dbReference>
<dbReference type="GO" id="GO:0003677">
    <property type="term" value="F:DNA binding"/>
    <property type="evidence" value="ECO:0007669"/>
    <property type="project" value="UniProtKB-KW"/>
</dbReference>
<sequence length="230" mass="25559">MSKSGLPRVVIVDDHPLFRRGVVELLNESDCFDVLADFDTAQALIDNMPGLQPSLALIDLHMPDISGLELLKTLKSIDQHLPVVILTASDDSEDLLEALSAGADGYLRKDTHPDEIIDRLHQVQSGQVAINDSGVTLLAQHLRNPIARPEKDEADHNDTFNELTEREQQTLELISKGMSNKLIARELGISDGTVKVYVKNVLRKLNLHSRLELAAWAHTQHKDNTSLENE</sequence>
<dbReference type="PRINTS" id="PR00038">
    <property type="entry name" value="HTHLUXR"/>
</dbReference>
<dbReference type="InterPro" id="IPR039420">
    <property type="entry name" value="WalR-like"/>
</dbReference>
<name>A0A1I2Q3G6_9GAMM</name>
<dbReference type="SUPFAM" id="SSF46894">
    <property type="entry name" value="C-terminal effector domain of the bipartite response regulators"/>
    <property type="match status" value="1"/>
</dbReference>
<keyword evidence="2" id="KW-0805">Transcription regulation</keyword>
<dbReference type="Pfam" id="PF00196">
    <property type="entry name" value="GerE"/>
    <property type="match status" value="1"/>
</dbReference>
<dbReference type="SUPFAM" id="SSF52172">
    <property type="entry name" value="CheY-like"/>
    <property type="match status" value="1"/>
</dbReference>
<dbReference type="GO" id="GO:0006355">
    <property type="term" value="P:regulation of DNA-templated transcription"/>
    <property type="evidence" value="ECO:0007669"/>
    <property type="project" value="InterPro"/>
</dbReference>
<dbReference type="STRING" id="1045558.SAMN05216175_104124"/>
<keyword evidence="1 5" id="KW-0597">Phosphoprotein</keyword>
<evidence type="ECO:0000259" key="7">
    <source>
        <dbReference type="PROSITE" id="PS50110"/>
    </source>
</evidence>
<dbReference type="OrthoDB" id="9796655at2"/>
<evidence type="ECO:0000313" key="9">
    <source>
        <dbReference type="Proteomes" id="UP000198623"/>
    </source>
</evidence>